<dbReference type="EMBL" id="PYSW02000040">
    <property type="protein sequence ID" value="KAG2375187.1"/>
    <property type="molecule type" value="Genomic_DNA"/>
</dbReference>
<dbReference type="InterPro" id="IPR032675">
    <property type="entry name" value="LRR_dom_sf"/>
</dbReference>
<dbReference type="PANTHER" id="PTHR24114:SF2">
    <property type="entry name" value="F-BOX DOMAIN-CONTAINING PROTEIN-RELATED"/>
    <property type="match status" value="1"/>
</dbReference>
<dbReference type="RefSeq" id="XP_044544361.1">
    <property type="nucleotide sequence ID" value="XM_044685708.1"/>
</dbReference>
<feature type="region of interest" description="Disordered" evidence="1">
    <location>
        <begin position="1"/>
        <end position="73"/>
    </location>
</feature>
<dbReference type="SMART" id="SM00368">
    <property type="entry name" value="LRR_RI"/>
    <property type="match status" value="4"/>
</dbReference>
<dbReference type="PANTHER" id="PTHR24114">
    <property type="entry name" value="LEUCINE RICH REPEAT FAMILY PROTEIN"/>
    <property type="match status" value="1"/>
</dbReference>
<gene>
    <name evidence="2" type="ORF">C9374_010191</name>
</gene>
<evidence type="ECO:0000313" key="2">
    <source>
        <dbReference type="EMBL" id="KAG2375187.1"/>
    </source>
</evidence>
<feature type="compositionally biased region" description="Polar residues" evidence="1">
    <location>
        <begin position="44"/>
        <end position="62"/>
    </location>
</feature>
<comment type="caution">
    <text evidence="2">The sequence shown here is derived from an EMBL/GenBank/DDBJ whole genome shotgun (WGS) entry which is preliminary data.</text>
</comment>
<dbReference type="Proteomes" id="UP000816034">
    <property type="component" value="Unassembled WGS sequence"/>
</dbReference>
<reference evidence="2 3" key="1">
    <citation type="journal article" date="2018" name="BMC Genomics">
        <title>The genome of Naegleria lovaniensis, the basis for a comparative approach to unravel pathogenicity factors of the human pathogenic amoeba N. fowleri.</title>
        <authorList>
            <person name="Liechti N."/>
            <person name="Schurch N."/>
            <person name="Bruggmann R."/>
            <person name="Wittwer M."/>
        </authorList>
    </citation>
    <scope>NUCLEOTIDE SEQUENCE [LARGE SCALE GENOMIC DNA]</scope>
    <source>
        <strain evidence="2 3">ATCC 30569</strain>
    </source>
</reference>
<feature type="compositionally biased region" description="Low complexity" evidence="1">
    <location>
        <begin position="13"/>
        <end position="33"/>
    </location>
</feature>
<dbReference type="GeneID" id="68102645"/>
<evidence type="ECO:0000313" key="3">
    <source>
        <dbReference type="Proteomes" id="UP000816034"/>
    </source>
</evidence>
<protein>
    <submittedName>
        <fullName evidence="2">Uncharacterized protein</fullName>
    </submittedName>
</protein>
<feature type="compositionally biased region" description="Basic and acidic residues" evidence="1">
    <location>
        <begin position="63"/>
        <end position="73"/>
    </location>
</feature>
<keyword evidence="3" id="KW-1185">Reference proteome</keyword>
<accession>A0AA88KJS5</accession>
<sequence>MNISTNSTHSETPTSEHGVPSSSSPSTPGRSPRIITPRRDHHGGSSSYTPLKTPTSSTNSLIDHQDEKSKQKRSETILKMFNRELERNATFVKLTFKLIDCDDLIYMYENSMVLNPVLNVNNNPMFKCHVMYLDLTGNRLGNASCCSLLAEILAQNSTIQYLNLSLNDMGVEGLSELVKVFHNVKNKSETAMLLPHQPPASTENNHSQQHVNTTLKHLDLTGNRIGEEGIRALIEMVKNNDSLVTLSVRSNRVKSSSGVDALMELMALAMSGSHSVREVFV</sequence>
<evidence type="ECO:0000256" key="1">
    <source>
        <dbReference type="SAM" id="MobiDB-lite"/>
    </source>
</evidence>
<feature type="compositionally biased region" description="Polar residues" evidence="1">
    <location>
        <begin position="1"/>
        <end position="12"/>
    </location>
</feature>
<dbReference type="InterPro" id="IPR052394">
    <property type="entry name" value="LRR-containing"/>
</dbReference>
<proteinExistence type="predicted"/>
<dbReference type="AlphaFoldDB" id="A0AA88KJS5"/>
<dbReference type="Gene3D" id="3.80.10.10">
    <property type="entry name" value="Ribonuclease Inhibitor"/>
    <property type="match status" value="2"/>
</dbReference>
<name>A0AA88KJS5_NAELO</name>
<dbReference type="InterPro" id="IPR001611">
    <property type="entry name" value="Leu-rich_rpt"/>
</dbReference>
<dbReference type="SUPFAM" id="SSF52047">
    <property type="entry name" value="RNI-like"/>
    <property type="match status" value="1"/>
</dbReference>
<dbReference type="Pfam" id="PF13516">
    <property type="entry name" value="LRR_6"/>
    <property type="match status" value="3"/>
</dbReference>
<organism evidence="2 3">
    <name type="scientific">Naegleria lovaniensis</name>
    <name type="common">Amoeba</name>
    <dbReference type="NCBI Taxonomy" id="51637"/>
    <lineage>
        <taxon>Eukaryota</taxon>
        <taxon>Discoba</taxon>
        <taxon>Heterolobosea</taxon>
        <taxon>Tetramitia</taxon>
        <taxon>Eutetramitia</taxon>
        <taxon>Vahlkampfiidae</taxon>
        <taxon>Naegleria</taxon>
    </lineage>
</organism>